<protein>
    <submittedName>
        <fullName evidence="6">BTB/POZ domain-containing protein At1g63850</fullName>
    </submittedName>
</protein>
<comment type="pathway">
    <text evidence="2">Protein modification; protein ubiquitination.</text>
</comment>
<evidence type="ECO:0000256" key="2">
    <source>
        <dbReference type="ARBA" id="ARBA00004906"/>
    </source>
</evidence>
<organism evidence="6">
    <name type="scientific">Anthurium amnicola</name>
    <dbReference type="NCBI Taxonomy" id="1678845"/>
    <lineage>
        <taxon>Eukaryota</taxon>
        <taxon>Viridiplantae</taxon>
        <taxon>Streptophyta</taxon>
        <taxon>Embryophyta</taxon>
        <taxon>Tracheophyta</taxon>
        <taxon>Spermatophyta</taxon>
        <taxon>Magnoliopsida</taxon>
        <taxon>Liliopsida</taxon>
        <taxon>Araceae</taxon>
        <taxon>Pothoideae</taxon>
        <taxon>Potheae</taxon>
        <taxon>Anthurium</taxon>
    </lineage>
</organism>
<evidence type="ECO:0000259" key="5">
    <source>
        <dbReference type="Pfam" id="PF25553"/>
    </source>
</evidence>
<dbReference type="Gene3D" id="3.30.710.10">
    <property type="entry name" value="Potassium Channel Kv1.1, Chain A"/>
    <property type="match status" value="1"/>
</dbReference>
<sequence>LLRCHMPERGSGGDLFLPCSSSSSSRLCSSSSFSDLAGTFAEDSPSTAPPAALYPPPAATPGGFNDPATADVLLRLQLDLEAPPSPFFSDADRLAAAAAADPAYPAPSLDLHLHSTVLSRSRYFAALLSDRWRQQAESPSTGGISRFNLKVPPSAGNRHRPFDAHVAVLRLLYTLDFTSAVLTVGDALEILHVALELLFDDCVRACVRFLEAVPWTEEEERMVLSLIPFLRQEESSDLLARVMPSVDGESSSEAMLHGLVLSAIQSHPTVATVKAFVGRLLRDFPSRESVRRVLDRAFLDNLEKVKGLLAEYTSPDFRVAVDNEETEAIQRVNLHGAVFNTRKLLWLVERMIELRVADTAVREWSDQAALALDLQKAFKDEAWRNIAPGLPSLVMKCTSRLANAVAAGSILADRQVRMKLVEDWLPVLNVCRDIVSPIPSGQKLLYQELEETFLKIISTLPISESRELLQQCLSFSTRNVEDCPHLISAFNTWFRRANRSLNDENGS</sequence>
<evidence type="ECO:0000256" key="1">
    <source>
        <dbReference type="ARBA" id="ARBA00002668"/>
    </source>
</evidence>
<dbReference type="UniPathway" id="UPA00143"/>
<gene>
    <name evidence="6" type="primary">At1g63850_1</name>
    <name evidence="6" type="ORF">g.112225</name>
</gene>
<proteinExistence type="predicted"/>
<comment type="function">
    <text evidence="1">May act as a substrate-specific adapter of an E3 ubiquitin-protein ligase complex (CUL3-RBX1-BTB) which mediates the ubiquitination and subsequent proteasomal degradation of target proteins.</text>
</comment>
<dbReference type="PANTHER" id="PTHR31060:SF6">
    <property type="entry name" value="EXPRESSED PROTEIN"/>
    <property type="match status" value="1"/>
</dbReference>
<reference evidence="6" key="1">
    <citation type="submission" date="2015-07" db="EMBL/GenBank/DDBJ databases">
        <title>Transcriptome Assembly of Anthurium amnicola.</title>
        <authorList>
            <person name="Suzuki J."/>
        </authorList>
    </citation>
    <scope>NUCLEOTIDE SEQUENCE</scope>
</reference>
<dbReference type="Pfam" id="PF25553">
    <property type="entry name" value="BTB-POZ_ANK-like"/>
    <property type="match status" value="1"/>
</dbReference>
<evidence type="ECO:0000256" key="4">
    <source>
        <dbReference type="SAM" id="MobiDB-lite"/>
    </source>
</evidence>
<keyword evidence="3" id="KW-0833">Ubl conjugation pathway</keyword>
<evidence type="ECO:0000313" key="6">
    <source>
        <dbReference type="EMBL" id="JAT44410.1"/>
    </source>
</evidence>
<feature type="region of interest" description="Disordered" evidence="4">
    <location>
        <begin position="40"/>
        <end position="66"/>
    </location>
</feature>
<dbReference type="InterPro" id="IPR058039">
    <property type="entry name" value="At3g05675-like_ankyrin"/>
</dbReference>
<dbReference type="InterPro" id="IPR011333">
    <property type="entry name" value="SKP1/BTB/POZ_sf"/>
</dbReference>
<dbReference type="InterPro" id="IPR038920">
    <property type="entry name" value="At3g05675-like"/>
</dbReference>
<dbReference type="PANTHER" id="PTHR31060">
    <property type="entry name" value="OSJNBA0011J08.25 PROTEIN-RELATED"/>
    <property type="match status" value="1"/>
</dbReference>
<evidence type="ECO:0000256" key="3">
    <source>
        <dbReference type="ARBA" id="ARBA00022786"/>
    </source>
</evidence>
<feature type="domain" description="At3g05675-like ankyrin-like" evidence="5">
    <location>
        <begin position="339"/>
        <end position="497"/>
    </location>
</feature>
<dbReference type="EMBL" id="GDJX01023526">
    <property type="protein sequence ID" value="JAT44410.1"/>
    <property type="molecule type" value="Transcribed_RNA"/>
</dbReference>
<dbReference type="AlphaFoldDB" id="A0A1D1XPT6"/>
<name>A0A1D1XPT6_9ARAE</name>
<feature type="non-terminal residue" evidence="6">
    <location>
        <position position="1"/>
    </location>
</feature>
<dbReference type="GO" id="GO:0016567">
    <property type="term" value="P:protein ubiquitination"/>
    <property type="evidence" value="ECO:0007669"/>
    <property type="project" value="UniProtKB-UniPathway"/>
</dbReference>
<accession>A0A1D1XPT6</accession>